<sequence length="530" mass="61130">MGEYRFQHIPEDAVVLGVGSLFRKKRNKYWGINLTLSKKSERPSVSITGAPLIRRFKPLSSLQNDIAKGKRLSFTIEDATQWQRKPLSECAAIQAMNSVANREQWCFEIILPDGKQLYLPQFELARVLFFHDNYLSRISLEHDVLSSDFNVLKDDEKWRIDVMPTATYPLESFNDDRCRRFLSWILIDPEARYSFDSIHRQMMQDHRVQGQYQLWDFSFQPPLLAGTRLQVTGWDDRKTNSFFVWEIRRVDDLPSAMPEEIDFYHPDFEQQVSGKGGGSYSRAAERPDEHLLNDLESASLDVNRTALESDLVYLSFKTGFKTNRLPSKVKITPHGKPDDEQPGQASSELSPNDGDVTGTLPGAEWSIADDQTDDAYLYENKFACFLKMIGLLEKEHDCRVRRYPLRKLPKLPRCKKHMLADDANPRCMAVIEVKYQEQTCHILEVDTSDAEKSLSTMIVRLKDISRLEEQVIELEKRLLRGSLRWPKSYLDEICGEGNFSGVNHPKSKHKGKIDPTGIEAWGMRICEWIG</sequence>
<dbReference type="EMBL" id="RJVQ01000004">
    <property type="protein sequence ID" value="RQW62888.1"/>
    <property type="molecule type" value="Genomic_DNA"/>
</dbReference>
<dbReference type="RefSeq" id="WP_124937288.1">
    <property type="nucleotide sequence ID" value="NZ_RJVQ01000004.1"/>
</dbReference>
<gene>
    <name evidence="3" type="ORF">EES38_11195</name>
</gene>
<evidence type="ECO:0000256" key="1">
    <source>
        <dbReference type="SAM" id="MobiDB-lite"/>
    </source>
</evidence>
<feature type="domain" description="TnsE C-terminal" evidence="2">
    <location>
        <begin position="380"/>
        <end position="525"/>
    </location>
</feature>
<comment type="caution">
    <text evidence="3">The sequence shown here is derived from an EMBL/GenBank/DDBJ whole genome shotgun (WGS) entry which is preliminary data.</text>
</comment>
<name>A0A3N9TF75_9VIBR</name>
<dbReference type="InterPro" id="IPR016421">
    <property type="entry name" value="Transposition_TnsE"/>
</dbReference>
<dbReference type="AlphaFoldDB" id="A0A3N9TF75"/>
<dbReference type="InterPro" id="IPR041419">
    <property type="entry name" value="TnsE_C"/>
</dbReference>
<evidence type="ECO:0000313" key="3">
    <source>
        <dbReference type="EMBL" id="RQW62888.1"/>
    </source>
</evidence>
<reference evidence="3 4" key="1">
    <citation type="submission" date="2018-11" db="EMBL/GenBank/DDBJ databases">
        <title>Vibrio LJC006 sp. nov., isolated from seawater during the bloom of the enteromorpha.</title>
        <authorList>
            <person name="Liang J."/>
        </authorList>
    </citation>
    <scope>NUCLEOTIDE SEQUENCE [LARGE SCALE GENOMIC DNA]</scope>
    <source>
        <strain evidence="3 4">LJC006</strain>
    </source>
</reference>
<dbReference type="PIRSF" id="PIRSF004567">
    <property type="entry name" value="Transposition_TnsE"/>
    <property type="match status" value="1"/>
</dbReference>
<dbReference type="Proteomes" id="UP000281112">
    <property type="component" value="Unassembled WGS sequence"/>
</dbReference>
<keyword evidence="4" id="KW-1185">Reference proteome</keyword>
<dbReference type="OrthoDB" id="5899304at2"/>
<organism evidence="3 4">
    <name type="scientific">Vibrio viridaestus</name>
    <dbReference type="NCBI Taxonomy" id="2487322"/>
    <lineage>
        <taxon>Bacteria</taxon>
        <taxon>Pseudomonadati</taxon>
        <taxon>Pseudomonadota</taxon>
        <taxon>Gammaproteobacteria</taxon>
        <taxon>Vibrionales</taxon>
        <taxon>Vibrionaceae</taxon>
        <taxon>Vibrio</taxon>
    </lineage>
</organism>
<feature type="region of interest" description="Disordered" evidence="1">
    <location>
        <begin position="327"/>
        <end position="364"/>
    </location>
</feature>
<accession>A0A3N9TF75</accession>
<protein>
    <recommendedName>
        <fullName evidence="2">TnsE C-terminal domain-containing protein</fullName>
    </recommendedName>
</protein>
<evidence type="ECO:0000313" key="4">
    <source>
        <dbReference type="Proteomes" id="UP000281112"/>
    </source>
</evidence>
<dbReference type="Pfam" id="PF18623">
    <property type="entry name" value="TnsE_C"/>
    <property type="match status" value="1"/>
</dbReference>
<evidence type="ECO:0000259" key="2">
    <source>
        <dbReference type="Pfam" id="PF18623"/>
    </source>
</evidence>
<proteinExistence type="predicted"/>